<evidence type="ECO:0000256" key="1">
    <source>
        <dbReference type="SAM" id="Phobius"/>
    </source>
</evidence>
<keyword evidence="1" id="KW-1133">Transmembrane helix</keyword>
<organism evidence="2">
    <name type="scientific">Picobiliphyte sp. MS584-11</name>
    <dbReference type="NCBI Taxonomy" id="1157699"/>
    <lineage>
        <taxon>Eukaryota</taxon>
        <taxon>Eukaryota incertae sedis</taxon>
        <taxon>Picozoa</taxon>
    </lineage>
</organism>
<keyword evidence="2" id="KW-0496">Mitochondrion</keyword>
<feature type="transmembrane region" description="Helical" evidence="1">
    <location>
        <begin position="20"/>
        <end position="40"/>
    </location>
</feature>
<accession>A0A2H4R8A2</accession>
<proteinExistence type="predicted"/>
<gene>
    <name evidence="2" type="primary">orf82</name>
</gene>
<keyword evidence="1" id="KW-0812">Transmembrane</keyword>
<protein>
    <submittedName>
        <fullName evidence="2">Orf82</fullName>
    </submittedName>
</protein>
<geneLocation type="mitochondrion" evidence="2"/>
<dbReference type="EMBL" id="MG202007">
    <property type="protein sequence ID" value="ATY40876.1"/>
    <property type="molecule type" value="Genomic_DNA"/>
</dbReference>
<name>A0A2H4R8A2_9EUKA</name>
<reference evidence="2" key="1">
    <citation type="journal article" date="2017" name="Curr. Biol.">
        <title>A New Lineage of Eukaryotes Illuminates Early Mitochondrial Genome Reduction.</title>
        <authorList>
            <person name="Janouskovec J."/>
            <person name="Tikhonenkov D.V."/>
            <person name="Burki F."/>
            <person name="Howe A.T."/>
            <person name="Rohwer F.L."/>
            <person name="Mylnikov A.P."/>
            <person name="Keeling P.J."/>
        </authorList>
    </citation>
    <scope>NUCLEOTIDE SEQUENCE</scope>
</reference>
<dbReference type="AlphaFoldDB" id="A0A2H4R8A2"/>
<sequence>MKVSCSSFMLLVLPTWYFTWYSTLCGYVNALMFFDFRVILLTSCGLNIATAEHKSHLWAIYVEYQVDSRYTKLVSTWSGLNI</sequence>
<evidence type="ECO:0000313" key="2">
    <source>
        <dbReference type="EMBL" id="ATY40876.1"/>
    </source>
</evidence>
<keyword evidence="1" id="KW-0472">Membrane</keyword>